<dbReference type="Pfam" id="PF01585">
    <property type="entry name" value="G-patch"/>
    <property type="match status" value="1"/>
</dbReference>
<organism evidence="4 5">
    <name type="scientific">Lentinula lateritia</name>
    <dbReference type="NCBI Taxonomy" id="40482"/>
    <lineage>
        <taxon>Eukaryota</taxon>
        <taxon>Fungi</taxon>
        <taxon>Dikarya</taxon>
        <taxon>Basidiomycota</taxon>
        <taxon>Agaricomycotina</taxon>
        <taxon>Agaricomycetes</taxon>
        <taxon>Agaricomycetidae</taxon>
        <taxon>Agaricales</taxon>
        <taxon>Marasmiineae</taxon>
        <taxon>Omphalotaceae</taxon>
        <taxon>Lentinula</taxon>
    </lineage>
</organism>
<dbReference type="PANTHER" id="PTHR23106">
    <property type="entry name" value="ANGIOGENIC FACTOR WITH G PATCH AND FHA DOMAINS 1"/>
    <property type="match status" value="1"/>
</dbReference>
<feature type="domain" description="G-patch" evidence="3">
    <location>
        <begin position="327"/>
        <end position="373"/>
    </location>
</feature>
<evidence type="ECO:0000313" key="5">
    <source>
        <dbReference type="Proteomes" id="UP001150238"/>
    </source>
</evidence>
<accession>A0A9W9E0H0</accession>
<dbReference type="SMART" id="SM00443">
    <property type="entry name" value="G_patch"/>
    <property type="match status" value="1"/>
</dbReference>
<feature type="domain" description="FHA" evidence="2">
    <location>
        <begin position="87"/>
        <end position="143"/>
    </location>
</feature>
<dbReference type="Proteomes" id="UP001150238">
    <property type="component" value="Unassembled WGS sequence"/>
</dbReference>
<dbReference type="SMART" id="SM00240">
    <property type="entry name" value="FHA"/>
    <property type="match status" value="1"/>
</dbReference>
<protein>
    <recommendedName>
        <fullName evidence="6">Angiogenic factor with G patch and FHA domains 1</fullName>
    </recommendedName>
</protein>
<evidence type="ECO:0000256" key="1">
    <source>
        <dbReference type="SAM" id="MobiDB-lite"/>
    </source>
</evidence>
<reference evidence="4" key="2">
    <citation type="journal article" date="2023" name="Proc. Natl. Acad. Sci. U.S.A.">
        <title>A global phylogenomic analysis of the shiitake genus Lentinula.</title>
        <authorList>
            <person name="Sierra-Patev S."/>
            <person name="Min B."/>
            <person name="Naranjo-Ortiz M."/>
            <person name="Looney B."/>
            <person name="Konkel Z."/>
            <person name="Slot J.C."/>
            <person name="Sakamoto Y."/>
            <person name="Steenwyk J.L."/>
            <person name="Rokas A."/>
            <person name="Carro J."/>
            <person name="Camarero S."/>
            <person name="Ferreira P."/>
            <person name="Molpeceres G."/>
            <person name="Ruiz-Duenas F.J."/>
            <person name="Serrano A."/>
            <person name="Henrissat B."/>
            <person name="Drula E."/>
            <person name="Hughes K.W."/>
            <person name="Mata J.L."/>
            <person name="Ishikawa N.K."/>
            <person name="Vargas-Isla R."/>
            <person name="Ushijima S."/>
            <person name="Smith C.A."/>
            <person name="Donoghue J."/>
            <person name="Ahrendt S."/>
            <person name="Andreopoulos W."/>
            <person name="He G."/>
            <person name="LaButti K."/>
            <person name="Lipzen A."/>
            <person name="Ng V."/>
            <person name="Riley R."/>
            <person name="Sandor L."/>
            <person name="Barry K."/>
            <person name="Martinez A.T."/>
            <person name="Xiao Y."/>
            <person name="Gibbons J.G."/>
            <person name="Terashima K."/>
            <person name="Grigoriev I.V."/>
            <person name="Hibbett D."/>
        </authorList>
    </citation>
    <scope>NUCLEOTIDE SEQUENCE</scope>
    <source>
        <strain evidence="4">Sp2 HRB7682 ss15</strain>
    </source>
</reference>
<dbReference type="PROSITE" id="PS50006">
    <property type="entry name" value="FHA_DOMAIN"/>
    <property type="match status" value="1"/>
</dbReference>
<evidence type="ECO:0008006" key="6">
    <source>
        <dbReference type="Google" id="ProtNLM"/>
    </source>
</evidence>
<dbReference type="InterPro" id="IPR053027">
    <property type="entry name" value="AGGF1"/>
</dbReference>
<dbReference type="PANTHER" id="PTHR23106:SF24">
    <property type="entry name" value="ANGIOGENIC FACTOR WITH G PATCH AND FHA DOMAINS 1"/>
    <property type="match status" value="1"/>
</dbReference>
<feature type="region of interest" description="Disordered" evidence="1">
    <location>
        <begin position="251"/>
        <end position="322"/>
    </location>
</feature>
<reference evidence="4" key="1">
    <citation type="submission" date="2022-08" db="EMBL/GenBank/DDBJ databases">
        <authorList>
            <consortium name="DOE Joint Genome Institute"/>
            <person name="Min B."/>
            <person name="Riley R."/>
            <person name="Sierra-Patev S."/>
            <person name="Naranjo-Ortiz M."/>
            <person name="Looney B."/>
            <person name="Konkel Z."/>
            <person name="Slot J.C."/>
            <person name="Sakamoto Y."/>
            <person name="Steenwyk J.L."/>
            <person name="Rokas A."/>
            <person name="Carro J."/>
            <person name="Camarero S."/>
            <person name="Ferreira P."/>
            <person name="Molpeceres G."/>
            <person name="Ruiz-Duenas F.J."/>
            <person name="Serrano A."/>
            <person name="Henrissat B."/>
            <person name="Drula E."/>
            <person name="Hughes K.W."/>
            <person name="Mata J.L."/>
            <person name="Ishikawa N.K."/>
            <person name="Vargas-Isla R."/>
            <person name="Ushijima S."/>
            <person name="Smith C.A."/>
            <person name="Ahrendt S."/>
            <person name="Andreopoulos W."/>
            <person name="He G."/>
            <person name="Labutti K."/>
            <person name="Lipzen A."/>
            <person name="Ng V."/>
            <person name="Sandor L."/>
            <person name="Barry K."/>
            <person name="Martinez A.T."/>
            <person name="Xiao Y."/>
            <person name="Gibbons J.G."/>
            <person name="Terashima K."/>
            <person name="Hibbett D.S."/>
            <person name="Grigoriev I.V."/>
        </authorList>
    </citation>
    <scope>NUCLEOTIDE SEQUENCE</scope>
    <source>
        <strain evidence="4">Sp2 HRB7682 ss15</strain>
    </source>
</reference>
<comment type="caution">
    <text evidence="4">The sequence shown here is derived from an EMBL/GenBank/DDBJ whole genome shotgun (WGS) entry which is preliminary data.</text>
</comment>
<dbReference type="InterPro" id="IPR008984">
    <property type="entry name" value="SMAD_FHA_dom_sf"/>
</dbReference>
<feature type="compositionally biased region" description="Low complexity" evidence="1">
    <location>
        <begin position="285"/>
        <end position="307"/>
    </location>
</feature>
<name>A0A9W9E0H0_9AGAR</name>
<proteinExistence type="predicted"/>
<dbReference type="AlphaFoldDB" id="A0A9W9E0H0"/>
<feature type="compositionally biased region" description="Basic and acidic residues" evidence="1">
    <location>
        <begin position="251"/>
        <end position="261"/>
    </location>
</feature>
<gene>
    <name evidence="4" type="ORF">C8J55DRAFT_498223</name>
</gene>
<evidence type="ECO:0000313" key="4">
    <source>
        <dbReference type="EMBL" id="KAJ4495038.1"/>
    </source>
</evidence>
<dbReference type="SUPFAM" id="SSF49879">
    <property type="entry name" value="SMAD/FHA domain"/>
    <property type="match status" value="1"/>
</dbReference>
<dbReference type="EMBL" id="JANVFS010000002">
    <property type="protein sequence ID" value="KAJ4495038.1"/>
    <property type="molecule type" value="Genomic_DNA"/>
</dbReference>
<dbReference type="Gene3D" id="2.60.200.20">
    <property type="match status" value="1"/>
</dbReference>
<dbReference type="GO" id="GO:0003676">
    <property type="term" value="F:nucleic acid binding"/>
    <property type="evidence" value="ECO:0007669"/>
    <property type="project" value="InterPro"/>
</dbReference>
<evidence type="ECO:0000259" key="2">
    <source>
        <dbReference type="PROSITE" id="PS50006"/>
    </source>
</evidence>
<sequence>MEDGEITSRSPSNKRHWSVHVASECEPLSSNHAHEQFQGLTWGTASDEWDDPNRSQMPSKAGLRLVVLNSRTLPKFDVAIIDGYPEVQLGRDNPVSDHIPRIRLKEMEVSKLHASIYWDQFWDGWGVVDMGSKHGTYLHSSALTIGNSQAVERKVRLSISKTASTPKRLHHLDHLTLGTTVFIVHIHENQLPCEECSPGVGGEIPLFATSSSPKPSSNNNINVERSSGYEATRPLIHDSRKALSQLKRELMSRPRHVDTRHSSNMAGSVTVGRYVDRSARRRAMYRASSSDAPGIPTSSQSSPQDSPKLTLQYKPEPISKPAVPIPASSIGYRLLIQQGWHPGTVLGSTERGLIEPLDIQLPCDRSGLGMRTIK</sequence>
<dbReference type="InterPro" id="IPR000467">
    <property type="entry name" value="G_patch_dom"/>
</dbReference>
<dbReference type="InterPro" id="IPR000253">
    <property type="entry name" value="FHA_dom"/>
</dbReference>
<dbReference type="Pfam" id="PF00498">
    <property type="entry name" value="FHA"/>
    <property type="match status" value="1"/>
</dbReference>
<evidence type="ECO:0000259" key="3">
    <source>
        <dbReference type="PROSITE" id="PS50174"/>
    </source>
</evidence>
<dbReference type="PROSITE" id="PS50174">
    <property type="entry name" value="G_PATCH"/>
    <property type="match status" value="1"/>
</dbReference>